<evidence type="ECO:0000313" key="2">
    <source>
        <dbReference type="EMBL" id="CAB0034362.1"/>
    </source>
</evidence>
<sequence>MGSSLKPPDIRPRTDSIGGHSDTSSISTRQKRKRTSDGEETLIENPCDVFLQIENHIIEIQEAFLARNRKEKCKEALDAVPGTLELIRQLVLQFTNENSFLKGKVATLEAQLSRPALPRQKTFAAVAQGLSAKQLSQQQPQVAKLTPKPKRTSNRRQRRWTRWSSRSAANPTLRKLLSSSKLQEHGLTASNRDVSISWPRLANFDVPNSFSEDTTLEALAAQNGDSLDNRSVSELRALVKFKFKRGSKDLGKTSCLINEADPSIREALLKAKEVYLGTMRCRVCTFNLVTVCYKCEGLHHTSTLCKENLFAANALALTTLESVRRRPSQISARDARVGDAPMHTIQLRHARFMRQQLNG</sequence>
<evidence type="ECO:0000256" key="1">
    <source>
        <dbReference type="SAM" id="MobiDB-lite"/>
    </source>
</evidence>
<dbReference type="EMBL" id="CADCXV010000740">
    <property type="protein sequence ID" value="CAB0034362.1"/>
    <property type="molecule type" value="Genomic_DNA"/>
</dbReference>
<proteinExistence type="predicted"/>
<evidence type="ECO:0000313" key="3">
    <source>
        <dbReference type="Proteomes" id="UP000479190"/>
    </source>
</evidence>
<feature type="region of interest" description="Disordered" evidence="1">
    <location>
        <begin position="136"/>
        <end position="167"/>
    </location>
</feature>
<feature type="compositionally biased region" description="Basic residues" evidence="1">
    <location>
        <begin position="147"/>
        <end position="161"/>
    </location>
</feature>
<keyword evidence="3" id="KW-1185">Reference proteome</keyword>
<reference evidence="2 3" key="1">
    <citation type="submission" date="2020-02" db="EMBL/GenBank/DDBJ databases">
        <authorList>
            <person name="Ferguson B K."/>
        </authorList>
    </citation>
    <scope>NUCLEOTIDE SEQUENCE [LARGE SCALE GENOMIC DNA]</scope>
</reference>
<accession>A0A6H5ICK2</accession>
<feature type="region of interest" description="Disordered" evidence="1">
    <location>
        <begin position="1"/>
        <end position="39"/>
    </location>
</feature>
<dbReference type="OrthoDB" id="7699172at2759"/>
<protein>
    <submittedName>
        <fullName evidence="2">Uncharacterized protein</fullName>
    </submittedName>
</protein>
<dbReference type="AlphaFoldDB" id="A0A6H5ICK2"/>
<name>A0A6H5ICK2_9HYME</name>
<gene>
    <name evidence="2" type="ORF">TBRA_LOCUS6260</name>
</gene>
<dbReference type="Proteomes" id="UP000479190">
    <property type="component" value="Unassembled WGS sequence"/>
</dbReference>
<organism evidence="2 3">
    <name type="scientific">Trichogramma brassicae</name>
    <dbReference type="NCBI Taxonomy" id="86971"/>
    <lineage>
        <taxon>Eukaryota</taxon>
        <taxon>Metazoa</taxon>
        <taxon>Ecdysozoa</taxon>
        <taxon>Arthropoda</taxon>
        <taxon>Hexapoda</taxon>
        <taxon>Insecta</taxon>
        <taxon>Pterygota</taxon>
        <taxon>Neoptera</taxon>
        <taxon>Endopterygota</taxon>
        <taxon>Hymenoptera</taxon>
        <taxon>Apocrita</taxon>
        <taxon>Proctotrupomorpha</taxon>
        <taxon>Chalcidoidea</taxon>
        <taxon>Trichogrammatidae</taxon>
        <taxon>Trichogramma</taxon>
    </lineage>
</organism>